<reference evidence="2 25" key="5">
    <citation type="submission" date="2020-02" db="EMBL/GenBank/DDBJ databases">
        <authorList>
            <person name="Ashton P.M."/>
            <person name="Dallman T."/>
            <person name="Nair S."/>
            <person name="De Pinna E."/>
            <person name="Peters T."/>
            <person name="Grant K."/>
        </authorList>
    </citation>
    <scope>NUCLEOTIDE SEQUENCE [LARGE SCALE GENOMIC DNA]</scope>
    <source>
        <strain evidence="2 25">188143</strain>
    </source>
</reference>
<protein>
    <submittedName>
        <fullName evidence="11">Protein</fullName>
    </submittedName>
</protein>
<evidence type="ECO:0000313" key="20">
    <source>
        <dbReference type="Proteomes" id="UP000255460"/>
    </source>
</evidence>
<dbReference type="Proteomes" id="UP000250991">
    <property type="component" value="Unassembled WGS sequence"/>
</dbReference>
<dbReference type="EMBL" id="JAETYZ010000004">
    <property type="protein sequence ID" value="MBL6233483.1"/>
    <property type="molecule type" value="Genomic_DNA"/>
</dbReference>
<dbReference type="Proteomes" id="UP000615017">
    <property type="component" value="Unassembled WGS sequence"/>
</dbReference>
<dbReference type="EMBL" id="UGCP01000002">
    <property type="protein sequence ID" value="STI85837.1"/>
    <property type="molecule type" value="Genomic_DNA"/>
</dbReference>
<dbReference type="Proteomes" id="UP000543257">
    <property type="component" value="Unassembled WGS sequence"/>
</dbReference>
<dbReference type="EMBL" id="AASSGK010000006">
    <property type="protein sequence ID" value="EFG2160364.1"/>
    <property type="molecule type" value="Genomic_DNA"/>
</dbReference>
<evidence type="ECO:0000313" key="18">
    <source>
        <dbReference type="Proteomes" id="UP000254079"/>
    </source>
</evidence>
<dbReference type="EMBL" id="DADPIR010000006">
    <property type="protein sequence ID" value="HAZ7490878.1"/>
    <property type="molecule type" value="Genomic_DNA"/>
</dbReference>
<dbReference type="EMBL" id="AASXRC010000001">
    <property type="protein sequence ID" value="EFI0211072.1"/>
    <property type="molecule type" value="Genomic_DNA"/>
</dbReference>
<evidence type="ECO:0000313" key="1">
    <source>
        <dbReference type="EMBL" id="EFA9844191.1"/>
    </source>
</evidence>
<evidence type="ECO:0000313" key="12">
    <source>
        <dbReference type="EMBL" id="STE85867.1"/>
    </source>
</evidence>
<dbReference type="Proteomes" id="UP000254718">
    <property type="component" value="Unassembled WGS sequence"/>
</dbReference>
<dbReference type="EMBL" id="UGFE01000002">
    <property type="protein sequence ID" value="STM23805.1"/>
    <property type="molecule type" value="Genomic_DNA"/>
</dbReference>
<reference evidence="6 28" key="1">
    <citation type="journal article" date="2018" name="Genome Biol.">
        <title>SKESA: strategic k-mer extension for scrupulous assemblies.</title>
        <authorList>
            <person name="Souvorov A."/>
            <person name="Agarwala R."/>
            <person name="Lipman D.J."/>
        </authorList>
    </citation>
    <scope>NUCLEOTIDE SEQUENCE [LARGE SCALE GENOMIC DNA]</scope>
    <source>
        <strain evidence="8">SJP41</strain>
        <strain evidence="7 28">TW14994</strain>
        <strain evidence="6">W1_5_ERB1</strain>
    </source>
</reference>
<reference evidence="17 18" key="2">
    <citation type="submission" date="2018-06" db="EMBL/GenBank/DDBJ databases">
        <authorList>
            <consortium name="Pathogen Informatics"/>
            <person name="Doyle S."/>
        </authorList>
    </citation>
    <scope>NUCLEOTIDE SEQUENCE [LARGE SCALE GENOMIC DNA]</scope>
    <source>
        <strain evidence="12 20">NCTC10418</strain>
        <strain evidence="11 17">NCTC8009</strain>
        <strain evidence="14 21">NCTC8179</strain>
        <strain evidence="15 19">NCTC8333</strain>
        <strain evidence="13 18">NCTC8622</strain>
    </source>
</reference>
<accession>A0A0K4YDL2</accession>
<organism evidence="3 22">
    <name type="scientific">Escherichia coli</name>
    <dbReference type="NCBI Taxonomy" id="562"/>
    <lineage>
        <taxon>Bacteria</taxon>
        <taxon>Pseudomonadati</taxon>
        <taxon>Pseudomonadota</taxon>
        <taxon>Gammaproteobacteria</taxon>
        <taxon>Enterobacterales</taxon>
        <taxon>Enterobacteriaceae</taxon>
        <taxon>Escherichia</taxon>
    </lineage>
</organism>
<reference evidence="6" key="4">
    <citation type="submission" date="2018-08" db="EMBL/GenBank/DDBJ databases">
        <authorList>
            <consortium name="NCBI Pathogen Detection Project"/>
        </authorList>
    </citation>
    <scope>NUCLEOTIDE SEQUENCE</scope>
    <source>
        <strain evidence="8">SJP41</strain>
        <strain evidence="7">TW14994</strain>
        <strain evidence="6">W1_5_ERB1</strain>
    </source>
</reference>
<evidence type="ECO:0000313" key="23">
    <source>
        <dbReference type="Proteomes" id="UP000523388"/>
    </source>
</evidence>
<proteinExistence type="predicted"/>
<evidence type="ECO:0000313" key="14">
    <source>
        <dbReference type="EMBL" id="STK89985.1"/>
    </source>
</evidence>
<name>A0A0K4YDL2_ECOLX</name>
<dbReference type="EMBL" id="JACCJF010000003">
    <property type="protein sequence ID" value="MBZ4692541.1"/>
    <property type="molecule type" value="Genomic_DNA"/>
</dbReference>
<evidence type="ECO:0000313" key="22">
    <source>
        <dbReference type="Proteomes" id="UP000521994"/>
    </source>
</evidence>
<dbReference type="EMBL" id="AATJQG010000002">
    <property type="protein sequence ID" value="EFM0514767.1"/>
    <property type="molecule type" value="Genomic_DNA"/>
</dbReference>
<dbReference type="EMBL" id="AATJKW010000008">
    <property type="protein sequence ID" value="EFL9836599.1"/>
    <property type="molecule type" value="Genomic_DNA"/>
</dbReference>
<reference evidence="9 27" key="8">
    <citation type="submission" date="2021-01" db="EMBL/GenBank/DDBJ databases">
        <title>Genomes of Escherichia coli STEC strains from raw meat-based diets for companion animals.</title>
        <authorList>
            <person name="Stevens M.J.A."/>
            <person name="Stephan R."/>
        </authorList>
    </citation>
    <scope>NUCLEOTIDE SEQUENCE [LARGE SCALE GENOMIC DNA]</scope>
    <source>
        <strain evidence="9 27">LSC1-58</strain>
    </source>
</reference>
<evidence type="ECO:0000313" key="2">
    <source>
        <dbReference type="EMBL" id="EFG2160364.1"/>
    </source>
</evidence>
<evidence type="ECO:0000313" key="17">
    <source>
        <dbReference type="Proteomes" id="UP000250991"/>
    </source>
</evidence>
<dbReference type="Proteomes" id="UP000521994">
    <property type="component" value="Unassembled WGS sequence"/>
</dbReference>
<dbReference type="OMA" id="NNMGREM"/>
<dbReference type="EMBL" id="UFZQ01000001">
    <property type="protein sequence ID" value="STE85867.1"/>
    <property type="molecule type" value="Genomic_DNA"/>
</dbReference>
<reference evidence="23 24" key="3">
    <citation type="submission" date="2018-08" db="EMBL/GenBank/DDBJ databases">
        <authorList>
            <consortium name="GenomeTrakr network: Whole genome sequencing for foodborne pathogen traceback"/>
        </authorList>
    </citation>
    <scope>NUCLEOTIDE SEQUENCE [LARGE SCALE GENOMIC DNA]</scope>
    <source>
        <strain evidence="1 23">AZ-TG102963</strain>
        <strain evidence="5 24">AZ-TG60901</strain>
        <strain evidence="4 26">AZ-TG73583</strain>
    </source>
</reference>
<dbReference type="Proteomes" id="UP000868636">
    <property type="component" value="Unassembled WGS sequence"/>
</dbReference>
<reference evidence="3 22" key="6">
    <citation type="submission" date="2020-02" db="EMBL/GenBank/DDBJ databases">
        <authorList>
            <consortium name="PulseNet: The National Subtyping Network for Foodborne Disease Surveillance"/>
            <person name="Tarr C.L."/>
            <person name="Trees E."/>
            <person name="Katz L.S."/>
            <person name="Carleton-Romer H.A."/>
            <person name="Stroika S."/>
            <person name="Kucerova Z."/>
            <person name="Roache K.F."/>
            <person name="Sabol A.L."/>
            <person name="Besser J."/>
            <person name="Gerner-Smidt P."/>
        </authorList>
    </citation>
    <scope>NUCLEOTIDE SEQUENCE [LARGE SCALE GENOMIC DNA]</scope>
    <source>
        <strain evidence="3 22">2014C-3796</strain>
    </source>
</reference>
<dbReference type="Proteomes" id="UP000225264">
    <property type="component" value="Unassembled WGS sequence"/>
</dbReference>
<dbReference type="Proteomes" id="UP000528504">
    <property type="component" value="Unassembled WGS sequence"/>
</dbReference>
<evidence type="ECO:0000313" key="7">
    <source>
        <dbReference type="EMBL" id="HAI8956153.1"/>
    </source>
</evidence>
<dbReference type="Proteomes" id="UP000523388">
    <property type="component" value="Unassembled WGS sequence"/>
</dbReference>
<sequence length="122" mass="13989">MGREMFSTNLIQSNYGDLNIKSLAFDSFKERLESTMAALTFFISTGQCDCDEIAESNFNRMIAYMSNINYDASKPGAPALSFDTYLQDNVKYRVIINNLYGSEFRIRDINENFVGMDFTCEF</sequence>
<dbReference type="EMBL" id="AASCJS010000002">
    <property type="protein sequence ID" value="EFA9844191.1"/>
    <property type="molecule type" value="Genomic_DNA"/>
</dbReference>
<dbReference type="Proteomes" id="UP000255460">
    <property type="component" value="Unassembled WGS sequence"/>
</dbReference>
<dbReference type="Proteomes" id="UP000844228">
    <property type="component" value="Unassembled WGS sequence"/>
</dbReference>
<evidence type="ECO:0000313" key="16">
    <source>
        <dbReference type="Proteomes" id="UP000225264"/>
    </source>
</evidence>
<evidence type="ECO:0000313" key="3">
    <source>
        <dbReference type="EMBL" id="EFI0211072.1"/>
    </source>
</evidence>
<dbReference type="Proteomes" id="UP000842385">
    <property type="component" value="Unassembled WGS sequence"/>
</dbReference>
<dbReference type="Proteomes" id="UP000534332">
    <property type="component" value="Unassembled WGS sequence"/>
</dbReference>
<evidence type="ECO:0000313" key="4">
    <source>
        <dbReference type="EMBL" id="EFL9836599.1"/>
    </source>
</evidence>
<evidence type="ECO:0000313" key="5">
    <source>
        <dbReference type="EMBL" id="EFM0514767.1"/>
    </source>
</evidence>
<dbReference type="EMBL" id="UARW01000010">
    <property type="protein sequence ID" value="SQD04117.1"/>
    <property type="molecule type" value="Genomic_DNA"/>
</dbReference>
<evidence type="ECO:0000313" key="28">
    <source>
        <dbReference type="Proteomes" id="UP000842385"/>
    </source>
</evidence>
<evidence type="ECO:0000313" key="25">
    <source>
        <dbReference type="Proteomes" id="UP000534332"/>
    </source>
</evidence>
<evidence type="ECO:0000313" key="6">
    <source>
        <dbReference type="EMBL" id="HAH1417491.1"/>
    </source>
</evidence>
<evidence type="ECO:0000313" key="24">
    <source>
        <dbReference type="Proteomes" id="UP000528504"/>
    </source>
</evidence>
<evidence type="ECO:0000313" key="11">
    <source>
        <dbReference type="EMBL" id="SQD04117.1"/>
    </source>
</evidence>
<evidence type="ECO:0000313" key="10">
    <source>
        <dbReference type="EMBL" id="MBZ4692541.1"/>
    </source>
</evidence>
<dbReference type="EMBL" id="DABFUC010000001">
    <property type="protein sequence ID" value="HAI8956153.1"/>
    <property type="molecule type" value="Genomic_DNA"/>
</dbReference>
<evidence type="ECO:0000313" key="15">
    <source>
        <dbReference type="EMBL" id="STM23805.1"/>
    </source>
</evidence>
<evidence type="ECO:0000313" key="27">
    <source>
        <dbReference type="Proteomes" id="UP000615017"/>
    </source>
</evidence>
<gene>
    <name evidence="12" type="primary">ydjO_1</name>
    <name evidence="11" type="synonym">ydjO_2</name>
    <name evidence="3" type="ORF">BG944_000152</name>
    <name evidence="2" type="ORF">BRV02_001403</name>
    <name evidence="1" type="ORF">C1Q91_000502</name>
    <name evidence="5" type="ORF">CF22_000708</name>
    <name evidence="10" type="ORF">CQ842_05700</name>
    <name evidence="4" type="ORF">EN85_001557</name>
    <name evidence="6" type="ORF">HHH44_000844</name>
    <name evidence="7" type="ORF">HKA49_000237</name>
    <name evidence="8" type="ORF">J8F57_001054</name>
    <name evidence="9" type="ORF">JNA65_06030</name>
    <name evidence="12" type="ORF">NCTC10418_03490</name>
    <name evidence="11" type="ORF">NCTC8009_04626</name>
    <name evidence="14" type="ORF">NCTC8179_03864</name>
    <name evidence="15" type="ORF">NCTC8333_02758</name>
    <name evidence="13" type="ORF">NCTC8622_04944</name>
</gene>
<reference evidence="10 16" key="7">
    <citation type="submission" date="2020-06" db="EMBL/GenBank/DDBJ databases">
        <title>Genomic analysis of Escherichia coli Ec98 resistant to antibiotic.</title>
        <authorList>
            <person name="Campos L."/>
        </authorList>
    </citation>
    <scope>NUCLEOTIDE SEQUENCE [LARGE SCALE GENOMIC DNA]</scope>
    <source>
        <strain evidence="10 16">UFU_EC98</strain>
    </source>
</reference>
<dbReference type="EMBL" id="UGEB01000001">
    <property type="protein sequence ID" value="STK89985.1"/>
    <property type="molecule type" value="Genomic_DNA"/>
</dbReference>
<dbReference type="Proteomes" id="UP000254079">
    <property type="component" value="Unassembled WGS sequence"/>
</dbReference>
<dbReference type="EMBL" id="DABALL010000004">
    <property type="protein sequence ID" value="HAH1417491.1"/>
    <property type="molecule type" value="Genomic_DNA"/>
</dbReference>
<evidence type="ECO:0000313" key="26">
    <source>
        <dbReference type="Proteomes" id="UP000543257"/>
    </source>
</evidence>
<dbReference type="Proteomes" id="UP000255543">
    <property type="component" value="Unassembled WGS sequence"/>
</dbReference>
<dbReference type="AlphaFoldDB" id="A0A0K4YDL2"/>
<evidence type="ECO:0000313" key="9">
    <source>
        <dbReference type="EMBL" id="MBL6233483.1"/>
    </source>
</evidence>
<evidence type="ECO:0000313" key="19">
    <source>
        <dbReference type="Proteomes" id="UP000254718"/>
    </source>
</evidence>
<evidence type="ECO:0000313" key="21">
    <source>
        <dbReference type="Proteomes" id="UP000255543"/>
    </source>
</evidence>
<evidence type="ECO:0000313" key="8">
    <source>
        <dbReference type="EMBL" id="HAZ7490878.1"/>
    </source>
</evidence>
<evidence type="ECO:0000313" key="13">
    <source>
        <dbReference type="EMBL" id="STI85837.1"/>
    </source>
</evidence>